<protein>
    <submittedName>
        <fullName evidence="2">Uncharacterized protein</fullName>
    </submittedName>
</protein>
<organism evidence="2 3">
    <name type="scientific">Puccinia graminis f. sp. tritici</name>
    <dbReference type="NCBI Taxonomy" id="56615"/>
    <lineage>
        <taxon>Eukaryota</taxon>
        <taxon>Fungi</taxon>
        <taxon>Dikarya</taxon>
        <taxon>Basidiomycota</taxon>
        <taxon>Pucciniomycotina</taxon>
        <taxon>Pucciniomycetes</taxon>
        <taxon>Pucciniales</taxon>
        <taxon>Pucciniaceae</taxon>
        <taxon>Puccinia</taxon>
    </lineage>
</organism>
<proteinExistence type="predicted"/>
<keyword evidence="1" id="KW-0812">Transmembrane</keyword>
<keyword evidence="1" id="KW-1133">Transmembrane helix</keyword>
<evidence type="ECO:0000313" key="3">
    <source>
        <dbReference type="Proteomes" id="UP000325313"/>
    </source>
</evidence>
<evidence type="ECO:0000313" key="2">
    <source>
        <dbReference type="EMBL" id="KAA1088156.1"/>
    </source>
</evidence>
<name>A0A5B0NHS2_PUCGR</name>
<keyword evidence="1" id="KW-0472">Membrane</keyword>
<gene>
    <name evidence="2" type="ORF">PGTUg99_020977</name>
</gene>
<dbReference type="AlphaFoldDB" id="A0A5B0NHS2"/>
<dbReference type="EMBL" id="VDEP01000407">
    <property type="protein sequence ID" value="KAA1088156.1"/>
    <property type="molecule type" value="Genomic_DNA"/>
</dbReference>
<comment type="caution">
    <text evidence="2">The sequence shown here is derived from an EMBL/GenBank/DDBJ whole genome shotgun (WGS) entry which is preliminary data.</text>
</comment>
<accession>A0A5B0NHS2</accession>
<dbReference type="Proteomes" id="UP000325313">
    <property type="component" value="Unassembled WGS sequence"/>
</dbReference>
<feature type="transmembrane region" description="Helical" evidence="1">
    <location>
        <begin position="45"/>
        <end position="64"/>
    </location>
</feature>
<reference evidence="2 3" key="1">
    <citation type="submission" date="2019-05" db="EMBL/GenBank/DDBJ databases">
        <title>Emergence of the Ug99 lineage of the wheat stem rust pathogen through somatic hybridization.</title>
        <authorList>
            <person name="Li F."/>
            <person name="Upadhyaya N.M."/>
            <person name="Sperschneider J."/>
            <person name="Matny O."/>
            <person name="Nguyen-Phuc H."/>
            <person name="Mago R."/>
            <person name="Raley C."/>
            <person name="Miller M.E."/>
            <person name="Silverstein K.A.T."/>
            <person name="Henningsen E."/>
            <person name="Hirsch C.D."/>
            <person name="Visser B."/>
            <person name="Pretorius Z.A."/>
            <person name="Steffenson B.J."/>
            <person name="Schwessinger B."/>
            <person name="Dodds P.N."/>
            <person name="Figueroa M."/>
        </authorList>
    </citation>
    <scope>NUCLEOTIDE SEQUENCE [LARGE SCALE GENOMIC DNA]</scope>
    <source>
        <strain evidence="2 3">Ug99</strain>
    </source>
</reference>
<evidence type="ECO:0000256" key="1">
    <source>
        <dbReference type="SAM" id="Phobius"/>
    </source>
</evidence>
<sequence>MHKTQGETMYFKLLADTNTHCTYRIAIIDKPPSSSRWKDKEFQMIFLYLSIVPILFSFFYLIALQIQYCFTAARGVTDPHAYLSLGLAIGELAAPLPPLLSTCH</sequence>